<dbReference type="Proteomes" id="UP000238176">
    <property type="component" value="Unassembled WGS sequence"/>
</dbReference>
<dbReference type="InterPro" id="IPR001486">
    <property type="entry name" value="Hemoglobin_trunc"/>
</dbReference>
<name>A0A2T0UG46_9ACTN</name>
<dbReference type="Pfam" id="PF01152">
    <property type="entry name" value="Bac_globin"/>
    <property type="match status" value="1"/>
</dbReference>
<keyword evidence="4" id="KW-0408">Iron</keyword>
<dbReference type="RefSeq" id="WP_106365631.1">
    <property type="nucleotide sequence ID" value="NZ_PVTJ01000008.1"/>
</dbReference>
<accession>A0A2T0UG46</accession>
<proteinExistence type="predicted"/>
<dbReference type="SUPFAM" id="SSF46458">
    <property type="entry name" value="Globin-like"/>
    <property type="match status" value="1"/>
</dbReference>
<dbReference type="EMBL" id="PVTJ01000008">
    <property type="protein sequence ID" value="PRY56844.1"/>
    <property type="molecule type" value="Genomic_DNA"/>
</dbReference>
<evidence type="ECO:0000256" key="4">
    <source>
        <dbReference type="ARBA" id="ARBA00023004"/>
    </source>
</evidence>
<organism evidence="5 6">
    <name type="scientific">Glycomyces artemisiae</name>
    <dbReference type="NCBI Taxonomy" id="1076443"/>
    <lineage>
        <taxon>Bacteria</taxon>
        <taxon>Bacillati</taxon>
        <taxon>Actinomycetota</taxon>
        <taxon>Actinomycetes</taxon>
        <taxon>Glycomycetales</taxon>
        <taxon>Glycomycetaceae</taxon>
        <taxon>Glycomyces</taxon>
    </lineage>
</organism>
<keyword evidence="3" id="KW-0479">Metal-binding</keyword>
<gene>
    <name evidence="5" type="ORF">B0I28_108155</name>
</gene>
<dbReference type="OrthoDB" id="9798157at2"/>
<evidence type="ECO:0000313" key="6">
    <source>
        <dbReference type="Proteomes" id="UP000238176"/>
    </source>
</evidence>
<evidence type="ECO:0000256" key="2">
    <source>
        <dbReference type="ARBA" id="ARBA00022617"/>
    </source>
</evidence>
<dbReference type="GO" id="GO:0046872">
    <property type="term" value="F:metal ion binding"/>
    <property type="evidence" value="ECO:0007669"/>
    <property type="project" value="UniProtKB-KW"/>
</dbReference>
<protein>
    <submittedName>
        <fullName evidence="5">Hemoglobin</fullName>
    </submittedName>
</protein>
<dbReference type="InterPro" id="IPR009050">
    <property type="entry name" value="Globin-like_sf"/>
</dbReference>
<dbReference type="GO" id="GO:0019825">
    <property type="term" value="F:oxygen binding"/>
    <property type="evidence" value="ECO:0007669"/>
    <property type="project" value="InterPro"/>
</dbReference>
<keyword evidence="1" id="KW-0813">Transport</keyword>
<evidence type="ECO:0000256" key="3">
    <source>
        <dbReference type="ARBA" id="ARBA00022723"/>
    </source>
</evidence>
<dbReference type="Gene3D" id="1.10.490.10">
    <property type="entry name" value="Globins"/>
    <property type="match status" value="1"/>
</dbReference>
<evidence type="ECO:0000313" key="5">
    <source>
        <dbReference type="EMBL" id="PRY56844.1"/>
    </source>
</evidence>
<reference evidence="5 6" key="1">
    <citation type="submission" date="2018-03" db="EMBL/GenBank/DDBJ databases">
        <title>Genomic Encyclopedia of Type Strains, Phase III (KMG-III): the genomes of soil and plant-associated and newly described type strains.</title>
        <authorList>
            <person name="Whitman W."/>
        </authorList>
    </citation>
    <scope>NUCLEOTIDE SEQUENCE [LARGE SCALE GENOMIC DNA]</scope>
    <source>
        <strain evidence="5 6">CGMCC 4.7067</strain>
    </source>
</reference>
<dbReference type="GO" id="GO:0020037">
    <property type="term" value="F:heme binding"/>
    <property type="evidence" value="ECO:0007669"/>
    <property type="project" value="InterPro"/>
</dbReference>
<evidence type="ECO:0000256" key="1">
    <source>
        <dbReference type="ARBA" id="ARBA00022448"/>
    </source>
</evidence>
<sequence length="150" mass="16049">MDRTVYEAAGGAAAMLALARAWHRRCLQDELTAHPFSHPGQHPQHLERLAAYWGEQLGGPAAYTGALGDHSGVLRMHSGNGAHPELDEAAQACFALALDDAGLPPDPRLRASLRDWFRWATALMGSHPDDAGAVEAGLALPKWGWDGPEA</sequence>
<keyword evidence="2" id="KW-0349">Heme</keyword>
<dbReference type="AlphaFoldDB" id="A0A2T0UG46"/>
<comment type="caution">
    <text evidence="5">The sequence shown here is derived from an EMBL/GenBank/DDBJ whole genome shotgun (WGS) entry which is preliminary data.</text>
</comment>
<dbReference type="InterPro" id="IPR012292">
    <property type="entry name" value="Globin/Proto"/>
</dbReference>
<keyword evidence="6" id="KW-1185">Reference proteome</keyword>